<evidence type="ECO:0000313" key="1">
    <source>
        <dbReference type="EMBL" id="MBB6131644.1"/>
    </source>
</evidence>
<proteinExistence type="predicted"/>
<dbReference type="EMBL" id="JACHCA010000028">
    <property type="protein sequence ID" value="MBB6131644.1"/>
    <property type="molecule type" value="Genomic_DNA"/>
</dbReference>
<comment type="caution">
    <text evidence="1">The sequence shown here is derived from an EMBL/GenBank/DDBJ whole genome shotgun (WGS) entry which is preliminary data.</text>
</comment>
<protein>
    <submittedName>
        <fullName evidence="1">Uncharacterized protein</fullName>
    </submittedName>
</protein>
<evidence type="ECO:0000313" key="2">
    <source>
        <dbReference type="Proteomes" id="UP000548326"/>
    </source>
</evidence>
<sequence length="54" mass="6279">MIFLNQVFPAVFPDFDKFLMIFNIAILTDSGPLKTCSHYYDSDNRGNRLTFSKE</sequence>
<organism evidence="1 2">
    <name type="scientific">Mucilaginibacter lappiensis</name>
    <dbReference type="NCBI Taxonomy" id="354630"/>
    <lineage>
        <taxon>Bacteria</taxon>
        <taxon>Pseudomonadati</taxon>
        <taxon>Bacteroidota</taxon>
        <taxon>Sphingobacteriia</taxon>
        <taxon>Sphingobacteriales</taxon>
        <taxon>Sphingobacteriaceae</taxon>
        <taxon>Mucilaginibacter</taxon>
    </lineage>
</organism>
<dbReference type="AlphaFoldDB" id="A0A841JMH8"/>
<dbReference type="Proteomes" id="UP000548326">
    <property type="component" value="Unassembled WGS sequence"/>
</dbReference>
<reference evidence="1 2" key="1">
    <citation type="submission" date="2020-08" db="EMBL/GenBank/DDBJ databases">
        <title>Genomic Encyclopedia of Type Strains, Phase IV (KMG-V): Genome sequencing to study the core and pangenomes of soil and plant-associated prokaryotes.</title>
        <authorList>
            <person name="Whitman W."/>
        </authorList>
    </citation>
    <scope>NUCLEOTIDE SEQUENCE [LARGE SCALE GENOMIC DNA]</scope>
    <source>
        <strain evidence="1 2">MP601</strain>
    </source>
</reference>
<accession>A0A841JMH8</accession>
<name>A0A841JMH8_9SPHI</name>
<gene>
    <name evidence="1" type="ORF">HDF22_005795</name>
</gene>